<gene>
    <name evidence="6" type="ORF">SAMN04488078_103134</name>
</gene>
<keyword evidence="4" id="KW-0804">Transcription</keyword>
<dbReference type="EMBL" id="FZON01000031">
    <property type="protein sequence ID" value="SNS77014.1"/>
    <property type="molecule type" value="Genomic_DNA"/>
</dbReference>
<evidence type="ECO:0000313" key="6">
    <source>
        <dbReference type="EMBL" id="SNS77014.1"/>
    </source>
</evidence>
<sequence length="313" mass="34269">MNFATLDLNLLRLLDALFREGSTVKAADRLAMSQSAVSGALSRLRHALNDPLFVRQGNRLVATEYAAGIETGLREELERLEALLAPPATFDPRTAEGTFRIAASDFFAELLMPPLGDLLQKSAPNLRAQLVDLVPNDYVASLERRNADIALIPDSTLPEWVNREPLFHSPFHVIARKGNPGTRGLEDGTQMPMETFCALHHVLFSPEGNLAAMGDAALARVGKRRQVAMTVPVFSGVCRAVSESDLIALVPAQLASKVAEAFELNVFEPPMEIEPALIIGIWHKRFDNASMAAWVRHQVFGLMKGLDADALRN</sequence>
<name>A0A239H9T4_9RHOB</name>
<dbReference type="OrthoDB" id="528082at2"/>
<dbReference type="InterPro" id="IPR036390">
    <property type="entry name" value="WH_DNA-bd_sf"/>
</dbReference>
<dbReference type="Gene3D" id="1.10.10.10">
    <property type="entry name" value="Winged helix-like DNA-binding domain superfamily/Winged helix DNA-binding domain"/>
    <property type="match status" value="1"/>
</dbReference>
<dbReference type="Pfam" id="PF03466">
    <property type="entry name" value="LysR_substrate"/>
    <property type="match status" value="1"/>
</dbReference>
<dbReference type="SUPFAM" id="SSF46785">
    <property type="entry name" value="Winged helix' DNA-binding domain"/>
    <property type="match status" value="1"/>
</dbReference>
<dbReference type="InterPro" id="IPR005119">
    <property type="entry name" value="LysR_subst-bd"/>
</dbReference>
<dbReference type="InterPro" id="IPR036388">
    <property type="entry name" value="WH-like_DNA-bd_sf"/>
</dbReference>
<comment type="similarity">
    <text evidence="1">Belongs to the LysR transcriptional regulatory family.</text>
</comment>
<protein>
    <submittedName>
        <fullName evidence="6">DNA-binding transcriptional regulator, LysR family</fullName>
    </submittedName>
</protein>
<organism evidence="6 7">
    <name type="scientific">Antarctobacter heliothermus</name>
    <dbReference type="NCBI Taxonomy" id="74033"/>
    <lineage>
        <taxon>Bacteria</taxon>
        <taxon>Pseudomonadati</taxon>
        <taxon>Pseudomonadota</taxon>
        <taxon>Alphaproteobacteria</taxon>
        <taxon>Rhodobacterales</taxon>
        <taxon>Roseobacteraceae</taxon>
        <taxon>Antarctobacter</taxon>
    </lineage>
</organism>
<dbReference type="PANTHER" id="PTHR30118:SF15">
    <property type="entry name" value="TRANSCRIPTIONAL REGULATORY PROTEIN"/>
    <property type="match status" value="1"/>
</dbReference>
<keyword evidence="3 6" id="KW-0238">DNA-binding</keyword>
<evidence type="ECO:0000256" key="1">
    <source>
        <dbReference type="ARBA" id="ARBA00009437"/>
    </source>
</evidence>
<dbReference type="Pfam" id="PF00126">
    <property type="entry name" value="HTH_1"/>
    <property type="match status" value="1"/>
</dbReference>
<accession>A0A239H9T4</accession>
<keyword evidence="2" id="KW-0805">Transcription regulation</keyword>
<evidence type="ECO:0000313" key="7">
    <source>
        <dbReference type="Proteomes" id="UP000198440"/>
    </source>
</evidence>
<dbReference type="RefSeq" id="WP_089278766.1">
    <property type="nucleotide sequence ID" value="NZ_FZON01000031.1"/>
</dbReference>
<dbReference type="AlphaFoldDB" id="A0A239H9T4"/>
<dbReference type="InterPro" id="IPR050389">
    <property type="entry name" value="LysR-type_TF"/>
</dbReference>
<evidence type="ECO:0000259" key="5">
    <source>
        <dbReference type="PROSITE" id="PS50931"/>
    </source>
</evidence>
<dbReference type="InterPro" id="IPR000847">
    <property type="entry name" value="LysR_HTH_N"/>
</dbReference>
<dbReference type="GO" id="GO:0003700">
    <property type="term" value="F:DNA-binding transcription factor activity"/>
    <property type="evidence" value="ECO:0007669"/>
    <property type="project" value="InterPro"/>
</dbReference>
<evidence type="ECO:0000256" key="4">
    <source>
        <dbReference type="ARBA" id="ARBA00023163"/>
    </source>
</evidence>
<reference evidence="6 7" key="1">
    <citation type="submission" date="2017-06" db="EMBL/GenBank/DDBJ databases">
        <authorList>
            <person name="Kim H.J."/>
            <person name="Triplett B.A."/>
        </authorList>
    </citation>
    <scope>NUCLEOTIDE SEQUENCE [LARGE SCALE GENOMIC DNA]</scope>
    <source>
        <strain evidence="6 7">DSM 11445</strain>
    </source>
</reference>
<dbReference type="Gene3D" id="3.40.190.10">
    <property type="entry name" value="Periplasmic binding protein-like II"/>
    <property type="match status" value="2"/>
</dbReference>
<evidence type="ECO:0000256" key="3">
    <source>
        <dbReference type="ARBA" id="ARBA00023125"/>
    </source>
</evidence>
<proteinExistence type="inferred from homology"/>
<dbReference type="PROSITE" id="PS50931">
    <property type="entry name" value="HTH_LYSR"/>
    <property type="match status" value="1"/>
</dbReference>
<dbReference type="InterPro" id="IPR037402">
    <property type="entry name" value="YidZ_PBP2"/>
</dbReference>
<dbReference type="GO" id="GO:0003677">
    <property type="term" value="F:DNA binding"/>
    <property type="evidence" value="ECO:0007669"/>
    <property type="project" value="UniProtKB-KW"/>
</dbReference>
<dbReference type="SUPFAM" id="SSF53850">
    <property type="entry name" value="Periplasmic binding protein-like II"/>
    <property type="match status" value="1"/>
</dbReference>
<dbReference type="CDD" id="cd08417">
    <property type="entry name" value="PBP2_Nitroaromatics_like"/>
    <property type="match status" value="1"/>
</dbReference>
<dbReference type="Proteomes" id="UP000198440">
    <property type="component" value="Unassembled WGS sequence"/>
</dbReference>
<evidence type="ECO:0000256" key="2">
    <source>
        <dbReference type="ARBA" id="ARBA00023015"/>
    </source>
</evidence>
<feature type="domain" description="HTH lysR-type" evidence="5">
    <location>
        <begin position="6"/>
        <end position="63"/>
    </location>
</feature>
<dbReference type="PANTHER" id="PTHR30118">
    <property type="entry name" value="HTH-TYPE TRANSCRIPTIONAL REGULATOR LEUO-RELATED"/>
    <property type="match status" value="1"/>
</dbReference>